<dbReference type="Proteomes" id="UP001153076">
    <property type="component" value="Unassembled WGS sequence"/>
</dbReference>
<dbReference type="InterPro" id="IPR035892">
    <property type="entry name" value="C2_domain_sf"/>
</dbReference>
<evidence type="ECO:0000313" key="11">
    <source>
        <dbReference type="Proteomes" id="UP001153076"/>
    </source>
</evidence>
<proteinExistence type="predicted"/>
<feature type="transmembrane region" description="Helical" evidence="7">
    <location>
        <begin position="83"/>
        <end position="105"/>
    </location>
</feature>
<feature type="transmembrane region" description="Helical" evidence="7">
    <location>
        <begin position="44"/>
        <end position="62"/>
    </location>
</feature>
<dbReference type="OrthoDB" id="270970at2759"/>
<comment type="caution">
    <text evidence="10">The sequence shown here is derived from an EMBL/GenBank/DDBJ whole genome shotgun (WGS) entry which is preliminary data.</text>
</comment>
<dbReference type="Gene3D" id="2.60.40.150">
    <property type="entry name" value="C2 domain"/>
    <property type="match status" value="2"/>
</dbReference>
<dbReference type="PROSITE" id="PS51847">
    <property type="entry name" value="SMP"/>
    <property type="match status" value="1"/>
</dbReference>
<dbReference type="InterPro" id="IPR000008">
    <property type="entry name" value="C2_dom"/>
</dbReference>
<dbReference type="GO" id="GO:0016020">
    <property type="term" value="C:membrane"/>
    <property type="evidence" value="ECO:0007669"/>
    <property type="project" value="UniProtKB-SubCell"/>
</dbReference>
<feature type="domain" description="C2" evidence="8">
    <location>
        <begin position="600"/>
        <end position="720"/>
    </location>
</feature>
<feature type="coiled-coil region" evidence="6">
    <location>
        <begin position="759"/>
        <end position="804"/>
    </location>
</feature>
<protein>
    <submittedName>
        <fullName evidence="10">Uncharacterized protein</fullName>
    </submittedName>
</protein>
<feature type="transmembrane region" description="Helical" evidence="7">
    <location>
        <begin position="21"/>
        <end position="38"/>
    </location>
</feature>
<keyword evidence="4" id="KW-0446">Lipid-binding</keyword>
<evidence type="ECO:0000256" key="1">
    <source>
        <dbReference type="ARBA" id="ARBA00004370"/>
    </source>
</evidence>
<dbReference type="CDD" id="cd00030">
    <property type="entry name" value="C2"/>
    <property type="match status" value="2"/>
</dbReference>
<dbReference type="PANTHER" id="PTHR47264:SF3">
    <property type="entry name" value="SYNAPTOTAGMIN-5 ISOFORM X1"/>
    <property type="match status" value="1"/>
</dbReference>
<evidence type="ECO:0000259" key="8">
    <source>
        <dbReference type="PROSITE" id="PS50004"/>
    </source>
</evidence>
<dbReference type="CDD" id="cd21669">
    <property type="entry name" value="SMP_SF"/>
    <property type="match status" value="1"/>
</dbReference>
<accession>A0A9Q1KRQ3</accession>
<dbReference type="SUPFAM" id="SSF49562">
    <property type="entry name" value="C2 domain (Calcium/lipid-binding domain, CaLB)"/>
    <property type="match status" value="3"/>
</dbReference>
<reference evidence="10" key="1">
    <citation type="submission" date="2022-04" db="EMBL/GenBank/DDBJ databases">
        <title>Carnegiea gigantea Genome sequencing and assembly v2.</title>
        <authorList>
            <person name="Copetti D."/>
            <person name="Sanderson M.J."/>
            <person name="Burquez A."/>
            <person name="Wojciechowski M.F."/>
        </authorList>
    </citation>
    <scope>NUCLEOTIDE SEQUENCE</scope>
    <source>
        <strain evidence="10">SGP5-SGP5p</strain>
        <tissue evidence="10">Aerial part</tissue>
    </source>
</reference>
<evidence type="ECO:0000256" key="7">
    <source>
        <dbReference type="SAM" id="Phobius"/>
    </source>
</evidence>
<dbReference type="AlphaFoldDB" id="A0A9Q1KRQ3"/>
<dbReference type="GO" id="GO:0008289">
    <property type="term" value="F:lipid binding"/>
    <property type="evidence" value="ECO:0007669"/>
    <property type="project" value="UniProtKB-KW"/>
</dbReference>
<organism evidence="10 11">
    <name type="scientific">Carnegiea gigantea</name>
    <dbReference type="NCBI Taxonomy" id="171969"/>
    <lineage>
        <taxon>Eukaryota</taxon>
        <taxon>Viridiplantae</taxon>
        <taxon>Streptophyta</taxon>
        <taxon>Embryophyta</taxon>
        <taxon>Tracheophyta</taxon>
        <taxon>Spermatophyta</taxon>
        <taxon>Magnoliopsida</taxon>
        <taxon>eudicotyledons</taxon>
        <taxon>Gunneridae</taxon>
        <taxon>Pentapetalae</taxon>
        <taxon>Caryophyllales</taxon>
        <taxon>Cactineae</taxon>
        <taxon>Cactaceae</taxon>
        <taxon>Cactoideae</taxon>
        <taxon>Echinocereeae</taxon>
        <taxon>Carnegiea</taxon>
    </lineage>
</organism>
<evidence type="ECO:0000256" key="6">
    <source>
        <dbReference type="SAM" id="Coils"/>
    </source>
</evidence>
<sequence>MGKRKKINFHVEEAMEFLKQAAIDRPVYVLLVPLLAAMWAFERWVFSLTNWVPLVIAVWATFQYGSHQRRLLAEDLNRKWKRAILEASVLFCSLIFIFCSCMKIVEPTTPLEHCEWLNKLLMEVWPQYIHPKISTRFSQIVERRVKHRKPKLVERFELEEFSLGSCPPSLGLQGMCWSMLGAQRMMHTSFDWDTSDMSIMLLAKLAKPLYGTARIVINHLHVKGDLQLMPVLGGRAILLSFVSVPEVRLGVAFGSGGGQLPGTELPGVSSWLVKLLTDTLMKTMVEPRRRCLPLPAVQLGKKAVGGILYVTVIAASQISRNGVRGSPSKRQQSYPVNHLSEEELVKDLKTFVEVEVEDLSRRTEAKSGISPRWDSTFNMVLHDDAGMVKFHLYESSPGSVKFDHLASCEIKIRYSDDDSTIFWAIGPDSGVVAARAECCGKAVEMNVPFEGVDSGELMVRLVLKEWQFADGSYTVGLRVGSQPSLYQMQNAQSKTGRKIYVTVVEAKDLAGKDRSGKSEPYIKLQYGKVVQRTRALPQSSNLVWNQVFEFEEIGGGEYLKLKCFYEDTFGDEAVGSATVNLEGLTEGSVRDVPVPLEKASSGEVRLLIEAVTAKEGSNNGSGNGWIELVLIEARDLVAADLRGTSDPYVKIQYGNEKRRTKVVYKTLRPKWNQTFEFLDDGSQLELQVRDHNAILASSSIGNCIVEYQRLPANETSDKWIPLQGVKKGEIHVQITRRVPDLHKTLSMKRLLIKLQSLAAEEDLEQLTSTLTDLQSLEDEQEGYMLQLETERMLLLKKINDLGQELFQSSPALDRSASHP</sequence>
<keyword evidence="2" id="KW-0813">Transport</keyword>
<dbReference type="InterPro" id="IPR031468">
    <property type="entry name" value="SMP_LBD"/>
</dbReference>
<dbReference type="SMART" id="SM00239">
    <property type="entry name" value="C2"/>
    <property type="match status" value="3"/>
</dbReference>
<dbReference type="GO" id="GO:0006869">
    <property type="term" value="P:lipid transport"/>
    <property type="evidence" value="ECO:0007669"/>
    <property type="project" value="UniProtKB-KW"/>
</dbReference>
<evidence type="ECO:0000256" key="5">
    <source>
        <dbReference type="ARBA" id="ARBA00023136"/>
    </source>
</evidence>
<evidence type="ECO:0000256" key="4">
    <source>
        <dbReference type="ARBA" id="ARBA00023121"/>
    </source>
</evidence>
<name>A0A9Q1KRQ3_9CARY</name>
<evidence type="ECO:0000259" key="9">
    <source>
        <dbReference type="PROSITE" id="PS51847"/>
    </source>
</evidence>
<keyword evidence="3" id="KW-0445">Lipid transport</keyword>
<dbReference type="EMBL" id="JAKOGI010000020">
    <property type="protein sequence ID" value="KAJ8449636.1"/>
    <property type="molecule type" value="Genomic_DNA"/>
</dbReference>
<feature type="domain" description="SMP-LTD" evidence="9">
    <location>
        <begin position="110"/>
        <end position="295"/>
    </location>
</feature>
<dbReference type="Pfam" id="PF00168">
    <property type="entry name" value="C2"/>
    <property type="match status" value="3"/>
</dbReference>
<dbReference type="PANTHER" id="PTHR47264">
    <property type="entry name" value="OS01G0128800 PROTEIN"/>
    <property type="match status" value="1"/>
</dbReference>
<keyword evidence="5 7" id="KW-0472">Membrane</keyword>
<keyword evidence="7" id="KW-0812">Transmembrane</keyword>
<feature type="domain" description="C2" evidence="8">
    <location>
        <begin position="479"/>
        <end position="596"/>
    </location>
</feature>
<dbReference type="PROSITE" id="PS50004">
    <property type="entry name" value="C2"/>
    <property type="match status" value="2"/>
</dbReference>
<gene>
    <name evidence="10" type="ORF">Cgig2_005658</name>
</gene>
<keyword evidence="7" id="KW-1133">Transmembrane helix</keyword>
<evidence type="ECO:0000313" key="10">
    <source>
        <dbReference type="EMBL" id="KAJ8449636.1"/>
    </source>
</evidence>
<evidence type="ECO:0000256" key="3">
    <source>
        <dbReference type="ARBA" id="ARBA00023055"/>
    </source>
</evidence>
<comment type="subcellular location">
    <subcellularLocation>
        <location evidence="1">Membrane</location>
    </subcellularLocation>
</comment>
<keyword evidence="6" id="KW-0175">Coiled coil</keyword>
<keyword evidence="11" id="KW-1185">Reference proteome</keyword>
<evidence type="ECO:0000256" key="2">
    <source>
        <dbReference type="ARBA" id="ARBA00022448"/>
    </source>
</evidence>